<feature type="coiled-coil region" evidence="1">
    <location>
        <begin position="11"/>
        <end position="38"/>
    </location>
</feature>
<reference evidence="2 3" key="1">
    <citation type="submission" date="2015-12" db="EMBL/GenBank/DDBJ databases">
        <title>Draft genome sequence of Streptomyces silvensis ATCC 53525, a producer of novel hormone antagonists.</title>
        <authorList>
            <person name="Johnston C.W."/>
            <person name="Li Y."/>
            <person name="Magarvey N.A."/>
        </authorList>
    </citation>
    <scope>NUCLEOTIDE SEQUENCE [LARGE SCALE GENOMIC DNA]</scope>
    <source>
        <strain evidence="2 3">ATCC 53525</strain>
    </source>
</reference>
<dbReference type="Proteomes" id="UP000054804">
    <property type="component" value="Unassembled WGS sequence"/>
</dbReference>
<evidence type="ECO:0000313" key="2">
    <source>
        <dbReference type="EMBL" id="KUF20150.1"/>
    </source>
</evidence>
<protein>
    <submittedName>
        <fullName evidence="2">Uncharacterized protein</fullName>
    </submittedName>
</protein>
<keyword evidence="3" id="KW-1185">Reference proteome</keyword>
<gene>
    <name evidence="2" type="ORF">AT728_40225</name>
</gene>
<dbReference type="RefSeq" id="WP_058845744.1">
    <property type="nucleotide sequence ID" value="NZ_LOCL01000023.1"/>
</dbReference>
<accession>A0A0W7XB33</accession>
<evidence type="ECO:0000256" key="1">
    <source>
        <dbReference type="SAM" id="Coils"/>
    </source>
</evidence>
<organism evidence="2 3">
    <name type="scientific">Streptomyces silvensis</name>
    <dbReference type="NCBI Taxonomy" id="1765722"/>
    <lineage>
        <taxon>Bacteria</taxon>
        <taxon>Bacillati</taxon>
        <taxon>Actinomycetota</taxon>
        <taxon>Actinomycetes</taxon>
        <taxon>Kitasatosporales</taxon>
        <taxon>Streptomycetaceae</taxon>
        <taxon>Streptomyces</taxon>
    </lineage>
</organism>
<evidence type="ECO:0000313" key="3">
    <source>
        <dbReference type="Proteomes" id="UP000054804"/>
    </source>
</evidence>
<sequence length="301" mass="32621">MPTTTPYSVNDAELADALDEARERAGRAEDRLARIVCAHIAAAVRDALTTESAAFDATHLRLLRHPGEPLGADGTYWTAAGEQRRLEMLDLGPLVGWVQQLTDSTLNVWGPLCEEEDGLVGQAIGYRLDLAQAAHLPADVHTSTRVREIRARLAAGSHRPWSWDEFTWSHRGASLPAGDPDAVHTDFVVYDAGGPQVAEVSVSYGPGDTDTPAEDVAETRANVELITRAPEDLLYLLAYLDHLAGGADAEELHLRGYCAHCRRSLYSSTPTDELNAADGSTQCERRLPTGRTIPVLHALST</sequence>
<proteinExistence type="predicted"/>
<name>A0A0W7XB33_9ACTN</name>
<dbReference type="STRING" id="1765722.AT728_40225"/>
<dbReference type="OrthoDB" id="4236711at2"/>
<dbReference type="AlphaFoldDB" id="A0A0W7XB33"/>
<dbReference type="EMBL" id="LOCL01000023">
    <property type="protein sequence ID" value="KUF20150.1"/>
    <property type="molecule type" value="Genomic_DNA"/>
</dbReference>
<keyword evidence="1" id="KW-0175">Coiled coil</keyword>
<comment type="caution">
    <text evidence="2">The sequence shown here is derived from an EMBL/GenBank/DDBJ whole genome shotgun (WGS) entry which is preliminary data.</text>
</comment>